<keyword evidence="2" id="KW-0238">DNA-binding</keyword>
<keyword evidence="4" id="KW-1133">Transmembrane helix</keyword>
<reference evidence="6" key="1">
    <citation type="submission" date="2024-05" db="EMBL/GenBank/DDBJ databases">
        <title>Pontimicrobium maritimus sp. nov., isolated form sea water.</title>
        <authorList>
            <person name="Muhammad N."/>
            <person name="Vuong T.Q."/>
            <person name="Han H.L."/>
            <person name="Kim S.-G."/>
        </authorList>
    </citation>
    <scope>NUCLEOTIDE SEQUENCE</scope>
    <source>
        <strain evidence="6">SW4</strain>
    </source>
</reference>
<keyword evidence="4" id="KW-0472">Membrane</keyword>
<dbReference type="SMART" id="SM00342">
    <property type="entry name" value="HTH_ARAC"/>
    <property type="match status" value="1"/>
</dbReference>
<dbReference type="InterPro" id="IPR020449">
    <property type="entry name" value="Tscrpt_reg_AraC-type_HTH"/>
</dbReference>
<name>A0AAU7BRF7_9FLAO</name>
<dbReference type="AlphaFoldDB" id="A0AAU7BRF7"/>
<dbReference type="RefSeq" id="WP_347922941.1">
    <property type="nucleotide sequence ID" value="NZ_CP157199.1"/>
</dbReference>
<feature type="transmembrane region" description="Helical" evidence="4">
    <location>
        <begin position="6"/>
        <end position="30"/>
    </location>
</feature>
<dbReference type="PANTHER" id="PTHR43280:SF29">
    <property type="entry name" value="ARAC-FAMILY TRANSCRIPTIONAL REGULATOR"/>
    <property type="match status" value="1"/>
</dbReference>
<evidence type="ECO:0000259" key="5">
    <source>
        <dbReference type="PROSITE" id="PS01124"/>
    </source>
</evidence>
<dbReference type="InterPro" id="IPR018060">
    <property type="entry name" value="HTH_AraC"/>
</dbReference>
<organism evidence="6">
    <name type="scientific">Pontimicrobium sp. SW4</name>
    <dbReference type="NCBI Taxonomy" id="3153519"/>
    <lineage>
        <taxon>Bacteria</taxon>
        <taxon>Pseudomonadati</taxon>
        <taxon>Bacteroidota</taxon>
        <taxon>Flavobacteriia</taxon>
        <taxon>Flavobacteriales</taxon>
        <taxon>Flavobacteriaceae</taxon>
        <taxon>Pontimicrobium</taxon>
    </lineage>
</organism>
<feature type="transmembrane region" description="Helical" evidence="4">
    <location>
        <begin position="51"/>
        <end position="69"/>
    </location>
</feature>
<evidence type="ECO:0000256" key="2">
    <source>
        <dbReference type="ARBA" id="ARBA00023125"/>
    </source>
</evidence>
<feature type="domain" description="HTH araC/xylS-type" evidence="5">
    <location>
        <begin position="137"/>
        <end position="249"/>
    </location>
</feature>
<keyword evidence="4" id="KW-0812">Transmembrane</keyword>
<dbReference type="Gene3D" id="1.10.10.60">
    <property type="entry name" value="Homeodomain-like"/>
    <property type="match status" value="2"/>
</dbReference>
<dbReference type="PANTHER" id="PTHR43280">
    <property type="entry name" value="ARAC-FAMILY TRANSCRIPTIONAL REGULATOR"/>
    <property type="match status" value="1"/>
</dbReference>
<dbReference type="SUPFAM" id="SSF46689">
    <property type="entry name" value="Homeodomain-like"/>
    <property type="match status" value="1"/>
</dbReference>
<accession>A0AAU7BRF7</accession>
<evidence type="ECO:0000256" key="4">
    <source>
        <dbReference type="SAM" id="Phobius"/>
    </source>
</evidence>
<sequence length="252" mass="28982">MLTLFGVAICNTAKLLIVPVMLFYCFLGFFEVEKYKKVMLQVSSNINHSEIKWINTLLISMVIVLVLNLVQMQLNQLSIIGLTIKLEHVVQVCILMLVNLIIYQGLKNPLFFQKISEDDFNLVKKDKLIAKSNNQVNEVHTVLANNLEIYMKNKKPYLDSELDLTTLAQSMDTHPKTLSLVINHILNSSFSEYVNSFRIKSAIDLIENNSDDQLTIMEVMYDVGFNSRSVFNTTFKKKTGYTPTQYKQKLLR</sequence>
<evidence type="ECO:0000313" key="6">
    <source>
        <dbReference type="EMBL" id="XBG60711.1"/>
    </source>
</evidence>
<dbReference type="PROSITE" id="PS01124">
    <property type="entry name" value="HTH_ARAC_FAMILY_2"/>
    <property type="match status" value="1"/>
</dbReference>
<protein>
    <submittedName>
        <fullName evidence="6">AraC family transcriptional regulator</fullName>
    </submittedName>
</protein>
<gene>
    <name evidence="6" type="ORF">ABGB03_12665</name>
</gene>
<evidence type="ECO:0000256" key="3">
    <source>
        <dbReference type="ARBA" id="ARBA00023163"/>
    </source>
</evidence>
<dbReference type="InterPro" id="IPR009057">
    <property type="entry name" value="Homeodomain-like_sf"/>
</dbReference>
<proteinExistence type="predicted"/>
<dbReference type="GO" id="GO:0043565">
    <property type="term" value="F:sequence-specific DNA binding"/>
    <property type="evidence" value="ECO:0007669"/>
    <property type="project" value="InterPro"/>
</dbReference>
<dbReference type="GO" id="GO:0003700">
    <property type="term" value="F:DNA-binding transcription factor activity"/>
    <property type="evidence" value="ECO:0007669"/>
    <property type="project" value="InterPro"/>
</dbReference>
<dbReference type="PRINTS" id="PR00032">
    <property type="entry name" value="HTHARAC"/>
</dbReference>
<evidence type="ECO:0000256" key="1">
    <source>
        <dbReference type="ARBA" id="ARBA00023015"/>
    </source>
</evidence>
<keyword evidence="3" id="KW-0804">Transcription</keyword>
<dbReference type="EMBL" id="CP157199">
    <property type="protein sequence ID" value="XBG60711.1"/>
    <property type="molecule type" value="Genomic_DNA"/>
</dbReference>
<keyword evidence="1" id="KW-0805">Transcription regulation</keyword>
<dbReference type="Pfam" id="PF12833">
    <property type="entry name" value="HTH_18"/>
    <property type="match status" value="1"/>
</dbReference>